<sequence length="68" mass="7861">MYAIILEDGPTSITEQAKLKAEYRFQRVLEDAFSGPETYCTAIRLGEVRWSQTSQSYLKMIKRRLKSG</sequence>
<name>A0ABX0WNP2_9BURK</name>
<evidence type="ECO:0000313" key="2">
    <source>
        <dbReference type="Proteomes" id="UP000783934"/>
    </source>
</evidence>
<dbReference type="Proteomes" id="UP000783934">
    <property type="component" value="Unassembled WGS sequence"/>
</dbReference>
<protein>
    <submittedName>
        <fullName evidence="1">Uncharacterized protein</fullName>
    </submittedName>
</protein>
<proteinExistence type="predicted"/>
<comment type="caution">
    <text evidence="1">The sequence shown here is derived from an EMBL/GenBank/DDBJ whole genome shotgun (WGS) entry which is preliminary data.</text>
</comment>
<reference evidence="1 2" key="1">
    <citation type="submission" date="2020-03" db="EMBL/GenBank/DDBJ databases">
        <title>Genomic Encyclopedia of Type Strains, Phase IV (KMG-IV): sequencing the most valuable type-strain genomes for metagenomic binning, comparative biology and taxonomic classification.</title>
        <authorList>
            <person name="Goeker M."/>
        </authorList>
    </citation>
    <scope>NUCLEOTIDE SEQUENCE [LARGE SCALE GENOMIC DNA]</scope>
    <source>
        <strain evidence="1 2">DSM 26613</strain>
    </source>
</reference>
<accession>A0ABX0WNP2</accession>
<gene>
    <name evidence="1" type="ORF">GGR41_000591</name>
</gene>
<organism evidence="1 2">
    <name type="scientific">Paenalcaligenes hominis</name>
    <dbReference type="NCBI Taxonomy" id="643674"/>
    <lineage>
        <taxon>Bacteria</taxon>
        <taxon>Pseudomonadati</taxon>
        <taxon>Pseudomonadota</taxon>
        <taxon>Betaproteobacteria</taxon>
        <taxon>Burkholderiales</taxon>
        <taxon>Alcaligenaceae</taxon>
        <taxon>Paenalcaligenes</taxon>
    </lineage>
</organism>
<keyword evidence="2" id="KW-1185">Reference proteome</keyword>
<dbReference type="EMBL" id="JAATIZ010000001">
    <property type="protein sequence ID" value="NJB64370.1"/>
    <property type="molecule type" value="Genomic_DNA"/>
</dbReference>
<evidence type="ECO:0000313" key="1">
    <source>
        <dbReference type="EMBL" id="NJB64370.1"/>
    </source>
</evidence>